<evidence type="ECO:0000256" key="1">
    <source>
        <dbReference type="SAM" id="MobiDB-lite"/>
    </source>
</evidence>
<dbReference type="EMBL" id="JBHTBH010000002">
    <property type="protein sequence ID" value="MFC7327020.1"/>
    <property type="molecule type" value="Genomic_DNA"/>
</dbReference>
<reference evidence="3" key="1">
    <citation type="journal article" date="2019" name="Int. J. Syst. Evol. Microbiol.">
        <title>The Global Catalogue of Microorganisms (GCM) 10K type strain sequencing project: providing services to taxonomists for standard genome sequencing and annotation.</title>
        <authorList>
            <consortium name="The Broad Institute Genomics Platform"/>
            <consortium name="The Broad Institute Genome Sequencing Center for Infectious Disease"/>
            <person name="Wu L."/>
            <person name="Ma J."/>
        </authorList>
    </citation>
    <scope>NUCLEOTIDE SEQUENCE [LARGE SCALE GENOMIC DNA]</scope>
    <source>
        <strain evidence="3">CGMCC 4.7382</strain>
    </source>
</reference>
<comment type="caution">
    <text evidence="2">The sequence shown here is derived from an EMBL/GenBank/DDBJ whole genome shotgun (WGS) entry which is preliminary data.</text>
</comment>
<sequence length="87" mass="9578">MKRLIARGHFPRGLSQEAYSARTHIQSPRGGGRAAPRPAAPRHHRADPPGHPGKLIQDRYLRALDRVATEVAPEPGWRPVDRAPVPA</sequence>
<evidence type="ECO:0000313" key="2">
    <source>
        <dbReference type="EMBL" id="MFC7327020.1"/>
    </source>
</evidence>
<keyword evidence="3" id="KW-1185">Reference proteome</keyword>
<organism evidence="2 3">
    <name type="scientific">Marinactinospora rubrisoli</name>
    <dbReference type="NCBI Taxonomy" id="2715399"/>
    <lineage>
        <taxon>Bacteria</taxon>
        <taxon>Bacillati</taxon>
        <taxon>Actinomycetota</taxon>
        <taxon>Actinomycetes</taxon>
        <taxon>Streptosporangiales</taxon>
        <taxon>Nocardiopsidaceae</taxon>
        <taxon>Marinactinospora</taxon>
    </lineage>
</organism>
<gene>
    <name evidence="2" type="ORF">ACFQRF_04630</name>
</gene>
<protein>
    <submittedName>
        <fullName evidence="2">Uncharacterized protein</fullName>
    </submittedName>
</protein>
<dbReference type="Proteomes" id="UP001596540">
    <property type="component" value="Unassembled WGS sequence"/>
</dbReference>
<accession>A0ABW2KC26</accession>
<proteinExistence type="predicted"/>
<feature type="compositionally biased region" description="Basic residues" evidence="1">
    <location>
        <begin position="1"/>
        <end position="10"/>
    </location>
</feature>
<name>A0ABW2KC26_9ACTN</name>
<feature type="region of interest" description="Disordered" evidence="1">
    <location>
        <begin position="1"/>
        <end position="55"/>
    </location>
</feature>
<dbReference type="RefSeq" id="WP_379869140.1">
    <property type="nucleotide sequence ID" value="NZ_JBHTBH010000002.1"/>
</dbReference>
<evidence type="ECO:0000313" key="3">
    <source>
        <dbReference type="Proteomes" id="UP001596540"/>
    </source>
</evidence>